<proteinExistence type="predicted"/>
<accession>A0ACD2XKW7</accession>
<organism evidence="1 2">
    <name type="scientific">Rathayibacter tanaceti</name>
    <dbReference type="NCBI Taxonomy" id="1671680"/>
    <lineage>
        <taxon>Bacteria</taxon>
        <taxon>Bacillati</taxon>
        <taxon>Actinomycetota</taxon>
        <taxon>Actinomycetes</taxon>
        <taxon>Micrococcales</taxon>
        <taxon>Microbacteriaceae</taxon>
        <taxon>Rathayibacter</taxon>
    </lineage>
</organism>
<keyword evidence="2" id="KW-1185">Reference proteome</keyword>
<reference evidence="1 2" key="1">
    <citation type="journal article" date="2015" name="Stand. Genomic Sci.">
        <title>Genomic Encyclopedia of Bacterial and Archaeal Type Strains, Phase III: the genomes of soil and plant-associated and newly described type strains.</title>
        <authorList>
            <person name="Whitman W.B."/>
            <person name="Woyke T."/>
            <person name="Klenk H.P."/>
            <person name="Zhou Y."/>
            <person name="Lilburn T.G."/>
            <person name="Beck B.J."/>
            <person name="De Vos P."/>
            <person name="Vandamme P."/>
            <person name="Eisen J.A."/>
            <person name="Garrity G."/>
            <person name="Hugenholtz P."/>
            <person name="Kyrpides N.C."/>
        </authorList>
    </citation>
    <scope>NUCLEOTIDE SEQUENCE [LARGE SCALE GENOMIC DNA]</scope>
    <source>
        <strain evidence="1 2">VKM Ac-2596</strain>
    </source>
</reference>
<keyword evidence="1" id="KW-0240">DNA-directed RNA polymerase</keyword>
<dbReference type="EMBL" id="SLWP01000003">
    <property type="protein sequence ID" value="TCO37974.1"/>
    <property type="molecule type" value="Genomic_DNA"/>
</dbReference>
<name>A0ACD2XKW7_9MICO</name>
<comment type="caution">
    <text evidence="1">The sequence shown here is derived from an EMBL/GenBank/DDBJ whole genome shotgun (WGS) entry which is preliminary data.</text>
</comment>
<gene>
    <name evidence="1" type="ORF">EV639_103161</name>
</gene>
<dbReference type="Proteomes" id="UP000295366">
    <property type="component" value="Unassembled WGS sequence"/>
</dbReference>
<keyword evidence="1" id="KW-0804">Transcription</keyword>
<evidence type="ECO:0000313" key="2">
    <source>
        <dbReference type="Proteomes" id="UP000295366"/>
    </source>
</evidence>
<protein>
    <submittedName>
        <fullName evidence="1">DNA-directed RNA polymerase specialized sigma24 family protein</fullName>
    </submittedName>
</protein>
<evidence type="ECO:0000313" key="1">
    <source>
        <dbReference type="EMBL" id="TCO37974.1"/>
    </source>
</evidence>
<sequence>MFIAVTPLSRNGSRRPAVGDTLSPVSAGGDDANGRPERPALTRDAATLLTRAAAGDASALGELFDSFSGLVSACIATVQADPTARDRLCSDVFTAVWRRAREGARASEPVLWLVEVLCETLGAQRELVRRPLGTGVLALQCPDRELLLLAAAGRFSQPEIAALTGVGESRLHSLLRDALEALGRRDRGVVTA</sequence>